<keyword evidence="2" id="KW-1185">Reference proteome</keyword>
<reference evidence="1 2" key="1">
    <citation type="journal article" date="2019" name="Commun. Biol.">
        <title>The bagworm genome reveals a unique fibroin gene that provides high tensile strength.</title>
        <authorList>
            <person name="Kono N."/>
            <person name="Nakamura H."/>
            <person name="Ohtoshi R."/>
            <person name="Tomita M."/>
            <person name="Numata K."/>
            <person name="Arakawa K."/>
        </authorList>
    </citation>
    <scope>NUCLEOTIDE SEQUENCE [LARGE SCALE GENOMIC DNA]</scope>
</reference>
<sequence length="110" mass="12495">MRMGAEMAVGANSAARDAPPFTRQYLECDILRVERLATCHAPIALRHYHRFERNYNLWVENCSSRLSGSVLGQRRTNTKRVGRSFRGLFLRCIKTTRAATRPADPIAMAD</sequence>
<proteinExistence type="predicted"/>
<dbReference type="EMBL" id="BGZK01000727">
    <property type="protein sequence ID" value="GBP58131.1"/>
    <property type="molecule type" value="Genomic_DNA"/>
</dbReference>
<name>A0A4C1X342_EUMVA</name>
<evidence type="ECO:0000313" key="1">
    <source>
        <dbReference type="EMBL" id="GBP58131.1"/>
    </source>
</evidence>
<accession>A0A4C1X342</accession>
<gene>
    <name evidence="1" type="ORF">EVAR_40676_1</name>
</gene>
<organism evidence="1 2">
    <name type="scientific">Eumeta variegata</name>
    <name type="common">Bagworm moth</name>
    <name type="synonym">Eumeta japonica</name>
    <dbReference type="NCBI Taxonomy" id="151549"/>
    <lineage>
        <taxon>Eukaryota</taxon>
        <taxon>Metazoa</taxon>
        <taxon>Ecdysozoa</taxon>
        <taxon>Arthropoda</taxon>
        <taxon>Hexapoda</taxon>
        <taxon>Insecta</taxon>
        <taxon>Pterygota</taxon>
        <taxon>Neoptera</taxon>
        <taxon>Endopterygota</taxon>
        <taxon>Lepidoptera</taxon>
        <taxon>Glossata</taxon>
        <taxon>Ditrysia</taxon>
        <taxon>Tineoidea</taxon>
        <taxon>Psychidae</taxon>
        <taxon>Oiketicinae</taxon>
        <taxon>Eumeta</taxon>
    </lineage>
</organism>
<evidence type="ECO:0000313" key="2">
    <source>
        <dbReference type="Proteomes" id="UP000299102"/>
    </source>
</evidence>
<protein>
    <submittedName>
        <fullName evidence="1">Uncharacterized protein</fullName>
    </submittedName>
</protein>
<dbReference type="AlphaFoldDB" id="A0A4C1X342"/>
<dbReference type="Proteomes" id="UP000299102">
    <property type="component" value="Unassembled WGS sequence"/>
</dbReference>
<comment type="caution">
    <text evidence="1">The sequence shown here is derived from an EMBL/GenBank/DDBJ whole genome shotgun (WGS) entry which is preliminary data.</text>
</comment>